<proteinExistence type="predicted"/>
<dbReference type="EMBL" id="HG917869">
    <property type="protein sequence ID" value="CDM70351.1"/>
    <property type="molecule type" value="Genomic_DNA"/>
</dbReference>
<reference evidence="2 3" key="1">
    <citation type="submission" date="2013-11" db="EMBL/GenBank/DDBJ databases">
        <title>Complete genome sequence of Clostridum sp. M2/40.</title>
        <authorList>
            <person name="Wibberg D."/>
            <person name="Puehler A."/>
            <person name="Schlueter A."/>
        </authorList>
    </citation>
    <scope>NUCLEOTIDE SEQUENCE [LARGE SCALE GENOMIC DNA]</scope>
    <source>
        <strain evidence="3">M2/40</strain>
    </source>
</reference>
<evidence type="ECO:0000313" key="3">
    <source>
        <dbReference type="Proteomes" id="UP000019426"/>
    </source>
</evidence>
<dbReference type="STRING" id="1216932.CM240_3234"/>
<dbReference type="Proteomes" id="UP000019426">
    <property type="component" value="Chromosome M2/40_rep2"/>
</dbReference>
<gene>
    <name evidence="2" type="ORF">CM240_3234</name>
</gene>
<dbReference type="GO" id="GO:0008270">
    <property type="term" value="F:zinc ion binding"/>
    <property type="evidence" value="ECO:0007669"/>
    <property type="project" value="TreeGrafter"/>
</dbReference>
<dbReference type="InterPro" id="IPR027417">
    <property type="entry name" value="P-loop_NTPase"/>
</dbReference>
<evidence type="ECO:0000313" key="2">
    <source>
        <dbReference type="EMBL" id="CDM70351.1"/>
    </source>
</evidence>
<dbReference type="PIRSF" id="PIRSF005624">
    <property type="entry name" value="Ni-bind_GTPase"/>
    <property type="match status" value="1"/>
</dbReference>
<dbReference type="SUPFAM" id="SSF52540">
    <property type="entry name" value="P-loop containing nucleoside triphosphate hydrolases"/>
    <property type="match status" value="1"/>
</dbReference>
<dbReference type="GO" id="GO:0051604">
    <property type="term" value="P:protein maturation"/>
    <property type="evidence" value="ECO:0007669"/>
    <property type="project" value="InterPro"/>
</dbReference>
<dbReference type="GO" id="GO:0003924">
    <property type="term" value="F:GTPase activity"/>
    <property type="evidence" value="ECO:0007669"/>
    <property type="project" value="InterPro"/>
</dbReference>
<dbReference type="HOGENOM" id="CLU_1193419_0_0_9"/>
<name>W6S0B3_9CLOT</name>
<dbReference type="RefSeq" id="WP_044040520.1">
    <property type="nucleotide sequence ID" value="NZ_HG917869.1"/>
</dbReference>
<feature type="domain" description="CobW/HypB/UreG nucleotide-binding" evidence="1">
    <location>
        <begin position="5"/>
        <end position="166"/>
    </location>
</feature>
<organism evidence="2 3">
    <name type="scientific">Clostridium bornimense</name>
    <dbReference type="NCBI Taxonomy" id="1216932"/>
    <lineage>
        <taxon>Bacteria</taxon>
        <taxon>Bacillati</taxon>
        <taxon>Bacillota</taxon>
        <taxon>Clostridia</taxon>
        <taxon>Eubacteriales</taxon>
        <taxon>Clostridiaceae</taxon>
        <taxon>Clostridium</taxon>
    </lineage>
</organism>
<dbReference type="PANTHER" id="PTHR30134">
    <property type="entry name" value="HYDROGENASE PROTEIN ASSEMBLY PROTEIN, NICKEL CHAPERONE"/>
    <property type="match status" value="1"/>
</dbReference>
<accession>W6S0B3</accession>
<dbReference type="PANTHER" id="PTHR30134:SF1">
    <property type="entry name" value="COBW_HYPB_UREG NUCLEOTIDE-BINDING DOMAIN-CONTAINING PROTEIN"/>
    <property type="match status" value="1"/>
</dbReference>
<dbReference type="Pfam" id="PF02492">
    <property type="entry name" value="cobW"/>
    <property type="match status" value="1"/>
</dbReference>
<dbReference type="InterPro" id="IPR004392">
    <property type="entry name" value="Hyd_mat_HypB"/>
</dbReference>
<dbReference type="InterPro" id="IPR003495">
    <property type="entry name" value="CobW/HypB/UreG_nucleotide-bd"/>
</dbReference>
<dbReference type="OrthoDB" id="9777530at2"/>
<sequence>MLVKTVLISGASSVGKTSLCKYLITHLISKGLKPGVCKIDCLATDDDIIYKDLKIPYVVGLSKDVCPDHFLVSNLIELNNWAKSNQCDILIIETAGLCNRCSPATNQTLHICVVDCTSSCKAPSKLGPMLTESDAIVLSKIDMVSQAEREIISYNIRKLNPNSKIFYVDGLVGFGVELVSQYILSSNPINKKEDHLLRHSMPSGICSYCIGECRIGDDFQQGIISKINFKGVI</sequence>
<dbReference type="AlphaFoldDB" id="W6S0B3"/>
<dbReference type="Gene3D" id="3.40.50.300">
    <property type="entry name" value="P-loop containing nucleotide triphosphate hydrolases"/>
    <property type="match status" value="1"/>
</dbReference>
<dbReference type="eggNOG" id="COG0378">
    <property type="taxonomic scope" value="Bacteria"/>
</dbReference>
<evidence type="ECO:0000259" key="1">
    <source>
        <dbReference type="Pfam" id="PF02492"/>
    </source>
</evidence>
<dbReference type="PATRIC" id="fig|1216932.3.peg.3208"/>
<protein>
    <recommendedName>
        <fullName evidence="1">CobW/HypB/UreG nucleotide-binding domain-containing protein</fullName>
    </recommendedName>
</protein>
<keyword evidence="3" id="KW-1185">Reference proteome</keyword>
<dbReference type="GO" id="GO:0016151">
    <property type="term" value="F:nickel cation binding"/>
    <property type="evidence" value="ECO:0007669"/>
    <property type="project" value="InterPro"/>
</dbReference>
<dbReference type="KEGG" id="clt:CM240_3234"/>